<dbReference type="GeneID" id="84229462"/>
<evidence type="ECO:0000256" key="11">
    <source>
        <dbReference type="ARBA" id="ARBA00049047"/>
    </source>
</evidence>
<dbReference type="Proteomes" id="UP001183006">
    <property type="component" value="Chromosome"/>
</dbReference>
<evidence type="ECO:0000256" key="12">
    <source>
        <dbReference type="HAMAP-Rule" id="MF_00133"/>
    </source>
</evidence>
<evidence type="ECO:0000256" key="8">
    <source>
        <dbReference type="ARBA" id="ARBA00022898"/>
    </source>
</evidence>
<dbReference type="GO" id="GO:0004834">
    <property type="term" value="F:tryptophan synthase activity"/>
    <property type="evidence" value="ECO:0007669"/>
    <property type="project" value="UniProtKB-UniRule"/>
</dbReference>
<dbReference type="RefSeq" id="WP_309309294.1">
    <property type="nucleotide sequence ID" value="NZ_CP133594.1"/>
</dbReference>
<keyword evidence="15" id="KW-1185">Reference proteome</keyword>
<dbReference type="PIRSF" id="PIRSF001413">
    <property type="entry name" value="Trp_syn_beta"/>
    <property type="match status" value="1"/>
</dbReference>
<protein>
    <recommendedName>
        <fullName evidence="12">Tryptophan synthase beta chain</fullName>
        <ecNumber evidence="12">4.2.1.20</ecNumber>
    </recommendedName>
</protein>
<dbReference type="PROSITE" id="PS00168">
    <property type="entry name" value="TRP_SYNTHASE_BETA"/>
    <property type="match status" value="1"/>
</dbReference>
<sequence length="405" mass="44676">MKKSMYGKFGGQFVPEVLMPALTELEEAYERYKNDPEFLAELDYFMKDFAGRETPLYFAKNLSKKYGIKIYLKREDLVHGGAHKLNNTLGQALLAKYMGKERIIAETGAGQHGTATAMAAANMGFESEVYMGAKDVMRQHMNVYRMELMGCKVHAVESGSKTLKDAINEALRDWVTNVENTHYLIGSVVGPHPYPMIVRDFQSVIGKEVKEQIMEKEGRYPDSIVACAGGGSNAMGIFHPFIEDKEVKLFPVEAGGKEMKTTEKEALHSASLCVGEEGILQGAHTLILQDKYGQILESSSVSAGLDYSGVGPELAYLADIGRIKPCNVNDDEALEAFYELSRLEGIIPALESSHAVAYVMKMAKTGELGNLVVINLSGRGDKDLETVFKLKEEGEEAKEEKEVCL</sequence>
<dbReference type="PANTHER" id="PTHR48077:SF3">
    <property type="entry name" value="TRYPTOPHAN SYNTHASE"/>
    <property type="match status" value="1"/>
</dbReference>
<evidence type="ECO:0000256" key="5">
    <source>
        <dbReference type="ARBA" id="ARBA00011270"/>
    </source>
</evidence>
<dbReference type="KEGG" id="mmav:RE476_04935"/>
<dbReference type="AlphaFoldDB" id="A0AA51YK19"/>
<keyword evidence="8 12" id="KW-0663">Pyridoxal phosphate</keyword>
<evidence type="ECO:0000313" key="15">
    <source>
        <dbReference type="Proteomes" id="UP001183006"/>
    </source>
</evidence>
<organism evidence="14 15">
    <name type="scientific">Methanolobus mangrovi</name>
    <dbReference type="NCBI Taxonomy" id="3072977"/>
    <lineage>
        <taxon>Archaea</taxon>
        <taxon>Methanobacteriati</taxon>
        <taxon>Methanobacteriota</taxon>
        <taxon>Stenosarchaea group</taxon>
        <taxon>Methanomicrobia</taxon>
        <taxon>Methanosarcinales</taxon>
        <taxon>Methanosarcinaceae</taxon>
        <taxon>Methanolobus</taxon>
    </lineage>
</organism>
<dbReference type="EMBL" id="CP133594">
    <property type="protein sequence ID" value="WMW23178.1"/>
    <property type="molecule type" value="Genomic_DNA"/>
</dbReference>
<comment type="pathway">
    <text evidence="3 12">Amino-acid biosynthesis; L-tryptophan biosynthesis; L-tryptophan from chorismate: step 5/5.</text>
</comment>
<accession>A0AA51YK19</accession>
<comment type="subunit">
    <text evidence="5 12">Tetramer of two alpha and two beta chains.</text>
</comment>
<feature type="modified residue" description="N6-(pyridoxal phosphate)lysine" evidence="12">
    <location>
        <position position="84"/>
    </location>
</feature>
<dbReference type="HAMAP" id="MF_00133">
    <property type="entry name" value="Trp_synth_beta"/>
    <property type="match status" value="1"/>
</dbReference>
<dbReference type="PANTHER" id="PTHR48077">
    <property type="entry name" value="TRYPTOPHAN SYNTHASE-RELATED"/>
    <property type="match status" value="1"/>
</dbReference>
<evidence type="ECO:0000256" key="9">
    <source>
        <dbReference type="ARBA" id="ARBA00023141"/>
    </source>
</evidence>
<keyword evidence="9 12" id="KW-0057">Aromatic amino acid biosynthesis</keyword>
<dbReference type="FunFam" id="3.40.50.1100:FF:000004">
    <property type="entry name" value="Tryptophan synthase beta chain"/>
    <property type="match status" value="1"/>
</dbReference>
<dbReference type="InterPro" id="IPR001926">
    <property type="entry name" value="TrpB-like_PALP"/>
</dbReference>
<keyword evidence="6 12" id="KW-0028">Amino-acid biosynthesis</keyword>
<comment type="function">
    <text evidence="2 12">The beta subunit is responsible for the synthesis of L-tryptophan from indole and L-serine.</text>
</comment>
<dbReference type="Pfam" id="PF00291">
    <property type="entry name" value="PALP"/>
    <property type="match status" value="1"/>
</dbReference>
<proteinExistence type="inferred from homology"/>
<evidence type="ECO:0000256" key="2">
    <source>
        <dbReference type="ARBA" id="ARBA00002786"/>
    </source>
</evidence>
<comment type="similarity">
    <text evidence="4 12">Belongs to the TrpB family.</text>
</comment>
<dbReference type="EC" id="4.2.1.20" evidence="12"/>
<comment type="catalytic activity">
    <reaction evidence="11 12">
        <text>(1S,2R)-1-C-(indol-3-yl)glycerol 3-phosphate + L-serine = D-glyceraldehyde 3-phosphate + L-tryptophan + H2O</text>
        <dbReference type="Rhea" id="RHEA:10532"/>
        <dbReference type="ChEBI" id="CHEBI:15377"/>
        <dbReference type="ChEBI" id="CHEBI:33384"/>
        <dbReference type="ChEBI" id="CHEBI:57912"/>
        <dbReference type="ChEBI" id="CHEBI:58866"/>
        <dbReference type="ChEBI" id="CHEBI:59776"/>
        <dbReference type="EC" id="4.2.1.20"/>
    </reaction>
</comment>
<evidence type="ECO:0000256" key="10">
    <source>
        <dbReference type="ARBA" id="ARBA00023239"/>
    </source>
</evidence>
<evidence type="ECO:0000313" key="14">
    <source>
        <dbReference type="EMBL" id="WMW23178.1"/>
    </source>
</evidence>
<evidence type="ECO:0000259" key="13">
    <source>
        <dbReference type="Pfam" id="PF00291"/>
    </source>
</evidence>
<keyword evidence="10 12" id="KW-0456">Lyase</keyword>
<evidence type="ECO:0000256" key="3">
    <source>
        <dbReference type="ARBA" id="ARBA00004733"/>
    </source>
</evidence>
<reference evidence="14" key="1">
    <citation type="submission" date="2023-08" db="EMBL/GenBank/DDBJ databases">
        <title>Methanolobus mangrovi sp. nov. and Methanolobus sediminis sp. nov, two novel methylotrophic methanogens isolated from mangrove sediments in China.</title>
        <authorList>
            <person name="Zhou J."/>
        </authorList>
    </citation>
    <scope>NUCLEOTIDE SEQUENCE</scope>
    <source>
        <strain evidence="14">FTZ2</strain>
    </source>
</reference>
<dbReference type="FunFam" id="3.40.50.1100:FF:000001">
    <property type="entry name" value="Tryptophan synthase beta chain"/>
    <property type="match status" value="1"/>
</dbReference>
<feature type="domain" description="Tryptophan synthase beta chain-like PALP" evidence="13">
    <location>
        <begin position="50"/>
        <end position="378"/>
    </location>
</feature>
<dbReference type="GO" id="GO:0005737">
    <property type="term" value="C:cytoplasm"/>
    <property type="evidence" value="ECO:0007669"/>
    <property type="project" value="TreeGrafter"/>
</dbReference>
<dbReference type="InterPro" id="IPR006653">
    <property type="entry name" value="Trp_synth_b_CS"/>
</dbReference>
<evidence type="ECO:0000256" key="7">
    <source>
        <dbReference type="ARBA" id="ARBA00022822"/>
    </source>
</evidence>
<dbReference type="InterPro" id="IPR023026">
    <property type="entry name" value="Trp_synth_beta/beta-like"/>
</dbReference>
<evidence type="ECO:0000256" key="4">
    <source>
        <dbReference type="ARBA" id="ARBA00009982"/>
    </source>
</evidence>
<evidence type="ECO:0000256" key="6">
    <source>
        <dbReference type="ARBA" id="ARBA00022605"/>
    </source>
</evidence>
<keyword evidence="7 12" id="KW-0822">Tryptophan biosynthesis</keyword>
<dbReference type="Gene3D" id="3.40.50.1100">
    <property type="match status" value="2"/>
</dbReference>
<evidence type="ECO:0000256" key="1">
    <source>
        <dbReference type="ARBA" id="ARBA00001933"/>
    </source>
</evidence>
<dbReference type="NCBIfam" id="TIGR00263">
    <property type="entry name" value="trpB"/>
    <property type="match status" value="1"/>
</dbReference>
<dbReference type="CDD" id="cd06446">
    <property type="entry name" value="Trp-synth_B"/>
    <property type="match status" value="1"/>
</dbReference>
<name>A0AA51YK19_9EURY</name>
<dbReference type="InterPro" id="IPR006654">
    <property type="entry name" value="Trp_synth_beta"/>
</dbReference>
<comment type="cofactor">
    <cofactor evidence="1 12">
        <name>pyridoxal 5'-phosphate</name>
        <dbReference type="ChEBI" id="CHEBI:597326"/>
    </cofactor>
</comment>
<dbReference type="SUPFAM" id="SSF53686">
    <property type="entry name" value="Tryptophan synthase beta subunit-like PLP-dependent enzymes"/>
    <property type="match status" value="1"/>
</dbReference>
<dbReference type="InterPro" id="IPR036052">
    <property type="entry name" value="TrpB-like_PALP_sf"/>
</dbReference>
<gene>
    <name evidence="12 14" type="primary">trpB</name>
    <name evidence="14" type="ORF">RE476_04935</name>
</gene>